<keyword evidence="11" id="KW-0862">Zinc</keyword>
<keyword evidence="12" id="KW-0482">Metalloprotease</keyword>
<organism evidence="15">
    <name type="scientific">Schistocephalus solidus</name>
    <name type="common">Tapeworm</name>
    <dbReference type="NCBI Taxonomy" id="70667"/>
    <lineage>
        <taxon>Eukaryota</taxon>
        <taxon>Metazoa</taxon>
        <taxon>Spiralia</taxon>
        <taxon>Lophotrochozoa</taxon>
        <taxon>Platyhelminthes</taxon>
        <taxon>Cestoda</taxon>
        <taxon>Eucestoda</taxon>
        <taxon>Diphyllobothriidea</taxon>
        <taxon>Diphyllobothriidae</taxon>
        <taxon>Schistocephalus</taxon>
    </lineage>
</organism>
<comment type="catalytic activity">
    <reaction evidence="1">
        <text>Release of an N-terminal aspartate or glutamate from a peptide, with a preference for aspartate.</text>
        <dbReference type="EC" id="3.4.11.21"/>
    </reaction>
</comment>
<dbReference type="GO" id="GO:0008237">
    <property type="term" value="F:metallopeptidase activity"/>
    <property type="evidence" value="ECO:0007669"/>
    <property type="project" value="UniProtKB-KW"/>
</dbReference>
<evidence type="ECO:0000256" key="5">
    <source>
        <dbReference type="ARBA" id="ARBA00011965"/>
    </source>
</evidence>
<dbReference type="Pfam" id="PF02127">
    <property type="entry name" value="Peptidase_M18"/>
    <property type="match status" value="1"/>
</dbReference>
<dbReference type="GO" id="GO:0006508">
    <property type="term" value="P:proteolysis"/>
    <property type="evidence" value="ECO:0007669"/>
    <property type="project" value="UniProtKB-KW"/>
</dbReference>
<feature type="region of interest" description="Disordered" evidence="13">
    <location>
        <begin position="1"/>
        <end position="150"/>
    </location>
</feature>
<keyword evidence="7" id="KW-0031">Aminopeptidase</keyword>
<evidence type="ECO:0000256" key="8">
    <source>
        <dbReference type="ARBA" id="ARBA00022670"/>
    </source>
</evidence>
<dbReference type="PANTHER" id="PTHR28570:SF3">
    <property type="entry name" value="ASPARTYL AMINOPEPTIDASE"/>
    <property type="match status" value="1"/>
</dbReference>
<evidence type="ECO:0000259" key="14">
    <source>
        <dbReference type="Pfam" id="PF05225"/>
    </source>
</evidence>
<evidence type="ECO:0000256" key="13">
    <source>
        <dbReference type="SAM" id="MobiDB-lite"/>
    </source>
</evidence>
<dbReference type="EMBL" id="GEEE01008001">
    <property type="protein sequence ID" value="JAP55224.1"/>
    <property type="molecule type" value="Transcribed_RNA"/>
</dbReference>
<evidence type="ECO:0000256" key="11">
    <source>
        <dbReference type="ARBA" id="ARBA00022833"/>
    </source>
</evidence>
<feature type="region of interest" description="Disordered" evidence="13">
    <location>
        <begin position="651"/>
        <end position="680"/>
    </location>
</feature>
<dbReference type="InterPro" id="IPR007889">
    <property type="entry name" value="HTH_Psq"/>
</dbReference>
<feature type="compositionally biased region" description="Polar residues" evidence="13">
    <location>
        <begin position="47"/>
        <end position="56"/>
    </location>
</feature>
<dbReference type="GO" id="GO:0003677">
    <property type="term" value="F:DNA binding"/>
    <property type="evidence" value="ECO:0007669"/>
    <property type="project" value="InterPro"/>
</dbReference>
<evidence type="ECO:0000256" key="4">
    <source>
        <dbReference type="ARBA" id="ARBA00011395"/>
    </source>
</evidence>
<evidence type="ECO:0000256" key="1">
    <source>
        <dbReference type="ARBA" id="ARBA00001335"/>
    </source>
</evidence>
<reference evidence="15" key="1">
    <citation type="submission" date="2016-01" db="EMBL/GenBank/DDBJ databases">
        <title>Reference transcriptome for the parasite Schistocephalus solidus: insights into the molecular evolution of parasitism.</title>
        <authorList>
            <person name="Hebert F.O."/>
            <person name="Grambauer S."/>
            <person name="Barber I."/>
            <person name="Landry C.R."/>
            <person name="Aubin-Horth N."/>
        </authorList>
    </citation>
    <scope>NUCLEOTIDE SEQUENCE</scope>
</reference>
<keyword evidence="9" id="KW-0479">Metal-binding</keyword>
<dbReference type="EC" id="3.4.11.21" evidence="5"/>
<evidence type="ECO:0000256" key="12">
    <source>
        <dbReference type="ARBA" id="ARBA00023049"/>
    </source>
</evidence>
<gene>
    <name evidence="15" type="ORF">TR99382</name>
</gene>
<feature type="compositionally biased region" description="Low complexity" evidence="13">
    <location>
        <begin position="668"/>
        <end position="680"/>
    </location>
</feature>
<feature type="region of interest" description="Disordered" evidence="13">
    <location>
        <begin position="242"/>
        <end position="261"/>
    </location>
</feature>
<dbReference type="Gene3D" id="3.40.630.10">
    <property type="entry name" value="Zn peptidases"/>
    <property type="match status" value="1"/>
</dbReference>
<feature type="compositionally biased region" description="Low complexity" evidence="13">
    <location>
        <begin position="491"/>
        <end position="502"/>
    </location>
</feature>
<protein>
    <recommendedName>
        <fullName evidence="6">Aspartyl aminopeptidase</fullName>
        <ecNumber evidence="5">3.4.11.21</ecNumber>
    </recommendedName>
</protein>
<feature type="region of interest" description="Disordered" evidence="13">
    <location>
        <begin position="302"/>
        <end position="351"/>
    </location>
</feature>
<evidence type="ECO:0000256" key="3">
    <source>
        <dbReference type="ARBA" id="ARBA00008290"/>
    </source>
</evidence>
<dbReference type="PRINTS" id="PR00932">
    <property type="entry name" value="AMINO1PTASE"/>
</dbReference>
<accession>A0A0X3PTW7</accession>
<evidence type="ECO:0000256" key="7">
    <source>
        <dbReference type="ARBA" id="ARBA00022438"/>
    </source>
</evidence>
<feature type="region of interest" description="Disordered" evidence="13">
    <location>
        <begin position="200"/>
        <end position="222"/>
    </location>
</feature>
<feature type="compositionally biased region" description="Low complexity" evidence="13">
    <location>
        <begin position="63"/>
        <end position="73"/>
    </location>
</feature>
<keyword evidence="8" id="KW-0645">Protease</keyword>
<dbReference type="GO" id="GO:0008270">
    <property type="term" value="F:zinc ion binding"/>
    <property type="evidence" value="ECO:0007669"/>
    <property type="project" value="InterPro"/>
</dbReference>
<dbReference type="SUPFAM" id="SSF101821">
    <property type="entry name" value="Aminopeptidase/glucanase lid domain"/>
    <property type="match status" value="1"/>
</dbReference>
<dbReference type="PANTHER" id="PTHR28570">
    <property type="entry name" value="ASPARTYL AMINOPEPTIDASE"/>
    <property type="match status" value="1"/>
</dbReference>
<dbReference type="NCBIfam" id="NF002759">
    <property type="entry name" value="PRK02813.1"/>
    <property type="match status" value="1"/>
</dbReference>
<comment type="cofactor">
    <cofactor evidence="2">
        <name>Zn(2+)</name>
        <dbReference type="ChEBI" id="CHEBI:29105"/>
    </cofactor>
</comment>
<evidence type="ECO:0000256" key="10">
    <source>
        <dbReference type="ARBA" id="ARBA00022801"/>
    </source>
</evidence>
<dbReference type="Pfam" id="PF05225">
    <property type="entry name" value="HTH_psq"/>
    <property type="match status" value="1"/>
</dbReference>
<feature type="compositionally biased region" description="Low complexity" evidence="13">
    <location>
        <begin position="336"/>
        <end position="349"/>
    </location>
</feature>
<dbReference type="GO" id="GO:0004177">
    <property type="term" value="F:aminopeptidase activity"/>
    <property type="evidence" value="ECO:0007669"/>
    <property type="project" value="UniProtKB-KW"/>
</dbReference>
<proteinExistence type="inferred from homology"/>
<dbReference type="GO" id="GO:0005737">
    <property type="term" value="C:cytoplasm"/>
    <property type="evidence" value="ECO:0007669"/>
    <property type="project" value="UniProtKB-ARBA"/>
</dbReference>
<dbReference type="Gene3D" id="2.30.250.10">
    <property type="entry name" value="Aminopeptidase i, Domain 2"/>
    <property type="match status" value="1"/>
</dbReference>
<feature type="region of interest" description="Disordered" evidence="13">
    <location>
        <begin position="471"/>
        <end position="502"/>
    </location>
</feature>
<dbReference type="InterPro" id="IPR001948">
    <property type="entry name" value="Peptidase_M18"/>
</dbReference>
<evidence type="ECO:0000256" key="9">
    <source>
        <dbReference type="ARBA" id="ARBA00022723"/>
    </source>
</evidence>
<feature type="domain" description="HTH psq-type" evidence="14">
    <location>
        <begin position="150"/>
        <end position="187"/>
    </location>
</feature>
<sequence length="1298" mass="135631">MASMDPVPNCSASIPSRGTHSHDRENLTTLSTVAMSPVSAKVELPTPETSQSSFQNCIFGGLQQSQPVQPQPMEEVEVPPATSPSRIEPKMDVIPAPGTPIEDSGDLSAVPFQPFDSKSARSSPPLSASTSATASSSPAKRPRHKPGERRELLLLAVNDVLSQSISMRKAAQRYNLAKSSLCDFVRKNNIQLPNNRYKTISSNSATPAKAPPSMDSVSPQTVDTPTEVACDAATTTAVDYCPSDALPDRNGSPSPQNTGSLKLPLSQAAVAAARSLLNGLSIKTTLGAAVNDSLSALSTAAATSANTGTVEARPETRCSRPSLGAGLSLNDPRLFSSTPPTTTSSSGSGNLAACPRMESPWHNVSGLPTQVPIGNWGVWPVMNPKNTKLAHFASNGSSNTTTTTASLCKVPVSLTLESLRSSPVAAACTVSDDTVMQLAGRFSDPSSVVVTAPSSSASAFLPCYREENSSAPPTTVTAGFPSSEPSRFSGVSTTTTSVDVTDPAPGTTSVNCTGLSSNLAFTSLIHAAAAANGTGSLNALLPAIVTTTTTSIPQSGENSYTAGRTAAVTAPGFVSSVVAAPSAADYLAASARSGLTSDLFPATGISLPPSVAAFGALLSASQPPPPTPTNPLVGDLTSVAIARSLLQSSPGANPTGLPFPLQTPALGEQQQQQTSSPTSAAAAAAAAEAVLKGFSLPAEQQHQPTPDFAAAAVTAATAGTSNSDGGERTNISAADYLKIAALVSQLPDLLEAAQSPTSLIYQIQQKLLSGVFSANSPIVVGRGPQALAAKCQVAPSNQQATAKHTPRNLMAQARELISFINKSPSPFHVVRSVRDILAGHGFQELHEDQVWKLRPNDYFYVTKNRSSIFAVAVGGAYKPGNGFSIIGAHTDSPCLRLKPISERVKEGFVQLAVETYGGGLWYSWFDRDLTVAGRCLVRLPSGALEERLVHVNRPIACVPSLAIHLNRDANKAFSPNPEQHLAPILCTTLTEQVCKLANASELAVGVADMESEKPHSAMDAAASCPSVPSGSHPLALLKLIAEELNCAESDLVELELYFADTQPACLGGVHSEFIHAPRLDNQFNAFAGIQGLVNSLPSLKEDSNVRIVCLYDHEEIGSRSAQGANSVYTAALFRRLTSALAASFEGNESAEKYCLFEQTMAKSFLLSADQAHAVHPSWPERYEPAHKPAFHGGIVLKYNCSQNYATSGLTAAVVREVARRSAVPLQEFVIRQDQPCGGTIGPILSTQLGVPTADVGGAQLAMHSCREMTCTTSVSHAIALFTGYFEQLPNILQTMSFK</sequence>
<dbReference type="CDD" id="cd05658">
    <property type="entry name" value="M18_DAP"/>
    <property type="match status" value="1"/>
</dbReference>
<feature type="compositionally biased region" description="Polar residues" evidence="13">
    <location>
        <begin position="251"/>
        <end position="260"/>
    </location>
</feature>
<dbReference type="SUPFAM" id="SSF53187">
    <property type="entry name" value="Zn-dependent exopeptidases"/>
    <property type="match status" value="1"/>
</dbReference>
<feature type="compositionally biased region" description="Low complexity" evidence="13">
    <location>
        <begin position="120"/>
        <end position="139"/>
    </location>
</feature>
<evidence type="ECO:0000256" key="6">
    <source>
        <dbReference type="ARBA" id="ARBA00015118"/>
    </source>
</evidence>
<comment type="subunit">
    <text evidence="4">Tetrahedron-shaped homododecamer built from six homodimers.</text>
</comment>
<evidence type="ECO:0000256" key="2">
    <source>
        <dbReference type="ARBA" id="ARBA00001947"/>
    </source>
</evidence>
<keyword evidence="10" id="KW-0378">Hydrolase</keyword>
<name>A0A0X3PTW7_SCHSO</name>
<comment type="similarity">
    <text evidence="3">Belongs to the peptidase M18 family.</text>
</comment>
<evidence type="ECO:0000313" key="15">
    <source>
        <dbReference type="EMBL" id="JAP55224.1"/>
    </source>
</evidence>
<dbReference type="InterPro" id="IPR023358">
    <property type="entry name" value="Peptidase_M18_dom2"/>
</dbReference>
<dbReference type="FunFam" id="2.30.250.10:FF:000001">
    <property type="entry name" value="Aspartyl aminopeptidase 1"/>
    <property type="match status" value="1"/>
</dbReference>